<evidence type="ECO:0000256" key="1">
    <source>
        <dbReference type="ARBA" id="ARBA00004496"/>
    </source>
</evidence>
<evidence type="ECO:0000256" key="6">
    <source>
        <dbReference type="SAM" id="MobiDB-lite"/>
    </source>
</evidence>
<dbReference type="InterPro" id="IPR036388">
    <property type="entry name" value="WH-like_DNA-bd_sf"/>
</dbReference>
<organism evidence="8">
    <name type="scientific">Tabanus bromius</name>
    <name type="common">Band-eyed brown horse fly</name>
    <dbReference type="NCBI Taxonomy" id="304241"/>
    <lineage>
        <taxon>Eukaryota</taxon>
        <taxon>Metazoa</taxon>
        <taxon>Ecdysozoa</taxon>
        <taxon>Arthropoda</taxon>
        <taxon>Hexapoda</taxon>
        <taxon>Insecta</taxon>
        <taxon>Pterygota</taxon>
        <taxon>Neoptera</taxon>
        <taxon>Endopterygota</taxon>
        <taxon>Diptera</taxon>
        <taxon>Brachycera</taxon>
        <taxon>Tabanomorpha</taxon>
        <taxon>Tabanoidea</taxon>
        <taxon>Tabanidae</taxon>
        <taxon>Tabanus</taxon>
    </lineage>
</organism>
<feature type="region of interest" description="Disordered" evidence="6">
    <location>
        <begin position="92"/>
        <end position="159"/>
    </location>
</feature>
<sequence>MFMPKKHRVAIYEHLFRDGVMVAKKDFNAPKPPDLPGDIPNLHVIKTLQSLHSRGLVVEQFAWRHYYWYLTNDGIEYLRTYLHLPSEIVPATLKRATRSDTGRPRPTTAPRSDTTKAGEDRSAYRRAPGGAGGDKKADVGPGAGAVEFRGGFGRGQRPQ</sequence>
<protein>
    <submittedName>
        <fullName evidence="8">Putative 40s ribosomal protein s10b</fullName>
    </submittedName>
</protein>
<keyword evidence="5" id="KW-0687">Ribonucleoprotein</keyword>
<dbReference type="PANTHER" id="PTHR12146:SF0">
    <property type="entry name" value="RIBOSOMAL PROTEIN S10"/>
    <property type="match status" value="1"/>
</dbReference>
<keyword evidence="3" id="KW-0963">Cytoplasm</keyword>
<dbReference type="GO" id="GO:0002181">
    <property type="term" value="P:cytoplasmic translation"/>
    <property type="evidence" value="ECO:0007669"/>
    <property type="project" value="UniProtKB-ARBA"/>
</dbReference>
<name>A0A0K8TQE0_TABBR</name>
<feature type="compositionally biased region" description="Basic and acidic residues" evidence="6">
    <location>
        <begin position="113"/>
        <end position="123"/>
    </location>
</feature>
<evidence type="ECO:0000313" key="8">
    <source>
        <dbReference type="EMBL" id="JAI16378.1"/>
    </source>
</evidence>
<dbReference type="GO" id="GO:0003735">
    <property type="term" value="F:structural constituent of ribosome"/>
    <property type="evidence" value="ECO:0007669"/>
    <property type="project" value="TreeGrafter"/>
</dbReference>
<dbReference type="GO" id="GO:0022627">
    <property type="term" value="C:cytosolic small ribosomal subunit"/>
    <property type="evidence" value="ECO:0007669"/>
    <property type="project" value="TreeGrafter"/>
</dbReference>
<feature type="compositionally biased region" description="Gly residues" evidence="6">
    <location>
        <begin position="150"/>
        <end position="159"/>
    </location>
</feature>
<keyword evidence="4 8" id="KW-0689">Ribosomal protein</keyword>
<reference evidence="8" key="1">
    <citation type="journal article" date="2015" name="Insect Biochem. Mol. Biol.">
        <title>An insight into the sialome of the horse fly, Tabanus bromius.</title>
        <authorList>
            <person name="Ribeiro J.M."/>
            <person name="Kazimirova M."/>
            <person name="Takac P."/>
            <person name="Andersen J.F."/>
            <person name="Francischetti I.M."/>
        </authorList>
    </citation>
    <scope>NUCLEOTIDE SEQUENCE</scope>
</reference>
<evidence type="ECO:0000256" key="3">
    <source>
        <dbReference type="ARBA" id="ARBA00022490"/>
    </source>
</evidence>
<dbReference type="AlphaFoldDB" id="A0A0K8TQE0"/>
<dbReference type="InterPro" id="IPR037447">
    <property type="entry name" value="Ribosomal_eS10"/>
</dbReference>
<evidence type="ECO:0000259" key="7">
    <source>
        <dbReference type="Pfam" id="PF03501"/>
    </source>
</evidence>
<dbReference type="FunFam" id="1.10.10.10:FF:000025">
    <property type="entry name" value="40S ribosomal protein S10"/>
    <property type="match status" value="1"/>
</dbReference>
<evidence type="ECO:0000256" key="5">
    <source>
        <dbReference type="ARBA" id="ARBA00023274"/>
    </source>
</evidence>
<comment type="similarity">
    <text evidence="2">Belongs to the eukaryotic ribosomal protein eS10 family.</text>
</comment>
<dbReference type="EMBL" id="GDAI01001225">
    <property type="protein sequence ID" value="JAI16378.1"/>
    <property type="molecule type" value="mRNA"/>
</dbReference>
<evidence type="ECO:0000256" key="2">
    <source>
        <dbReference type="ARBA" id="ARBA00007278"/>
    </source>
</evidence>
<dbReference type="GO" id="GO:0003723">
    <property type="term" value="F:RNA binding"/>
    <property type="evidence" value="ECO:0007669"/>
    <property type="project" value="TreeGrafter"/>
</dbReference>
<accession>A0A0K8TQE0</accession>
<dbReference type="Pfam" id="PF03501">
    <property type="entry name" value="S10_plectin"/>
    <property type="match status" value="1"/>
</dbReference>
<feature type="domain" description="Plectin/eS10 N-terminal" evidence="7">
    <location>
        <begin position="3"/>
        <end position="96"/>
    </location>
</feature>
<comment type="subcellular location">
    <subcellularLocation>
        <location evidence="1">Cytoplasm</location>
    </subcellularLocation>
</comment>
<evidence type="ECO:0000256" key="4">
    <source>
        <dbReference type="ARBA" id="ARBA00022980"/>
    </source>
</evidence>
<dbReference type="Gene3D" id="1.10.10.10">
    <property type="entry name" value="Winged helix-like DNA-binding domain superfamily/Winged helix DNA-binding domain"/>
    <property type="match status" value="1"/>
</dbReference>
<dbReference type="PANTHER" id="PTHR12146">
    <property type="entry name" value="40S RIBOSOMAL PROTEIN S10"/>
    <property type="match status" value="1"/>
</dbReference>
<proteinExistence type="evidence at transcript level"/>
<dbReference type="InterPro" id="IPR005326">
    <property type="entry name" value="Plectin_eS10_N"/>
</dbReference>